<evidence type="ECO:0000256" key="1">
    <source>
        <dbReference type="SAM" id="Phobius"/>
    </source>
</evidence>
<keyword evidence="1" id="KW-0472">Membrane</keyword>
<feature type="transmembrane region" description="Helical" evidence="1">
    <location>
        <begin position="7"/>
        <end position="25"/>
    </location>
</feature>
<proteinExistence type="predicted"/>
<accession>A0A0F9Q8D1</accession>
<feature type="transmembrane region" description="Helical" evidence="1">
    <location>
        <begin position="31"/>
        <end position="50"/>
    </location>
</feature>
<dbReference type="EMBL" id="LAZR01005240">
    <property type="protein sequence ID" value="KKN01618.1"/>
    <property type="molecule type" value="Genomic_DNA"/>
</dbReference>
<reference evidence="2" key="1">
    <citation type="journal article" date="2015" name="Nature">
        <title>Complex archaea that bridge the gap between prokaryotes and eukaryotes.</title>
        <authorList>
            <person name="Spang A."/>
            <person name="Saw J.H."/>
            <person name="Jorgensen S.L."/>
            <person name="Zaremba-Niedzwiedzka K."/>
            <person name="Martijn J."/>
            <person name="Lind A.E."/>
            <person name="van Eijk R."/>
            <person name="Schleper C."/>
            <person name="Guy L."/>
            <person name="Ettema T.J."/>
        </authorList>
    </citation>
    <scope>NUCLEOTIDE SEQUENCE</scope>
</reference>
<name>A0A0F9Q8D1_9ZZZZ</name>
<organism evidence="2">
    <name type="scientific">marine sediment metagenome</name>
    <dbReference type="NCBI Taxonomy" id="412755"/>
    <lineage>
        <taxon>unclassified sequences</taxon>
        <taxon>metagenomes</taxon>
        <taxon>ecological metagenomes</taxon>
    </lineage>
</organism>
<dbReference type="AlphaFoldDB" id="A0A0F9Q8D1"/>
<protein>
    <submittedName>
        <fullName evidence="2">Uncharacterized protein</fullName>
    </submittedName>
</protein>
<gene>
    <name evidence="2" type="ORF">LCGC14_1125900</name>
</gene>
<comment type="caution">
    <text evidence="2">The sequence shown here is derived from an EMBL/GenBank/DDBJ whole genome shotgun (WGS) entry which is preliminary data.</text>
</comment>
<keyword evidence="1" id="KW-1133">Transmembrane helix</keyword>
<keyword evidence="1" id="KW-0812">Transmembrane</keyword>
<evidence type="ECO:0000313" key="2">
    <source>
        <dbReference type="EMBL" id="KKN01618.1"/>
    </source>
</evidence>
<sequence length="55" mass="6427">MNLFLNILIFCFSIFAIITLYSIDFGTLDTFSKYESCLLILILVILSKIYHKMDN</sequence>